<protein>
    <submittedName>
        <fullName evidence="1">DUF1272 domain-containing protein</fullName>
    </submittedName>
</protein>
<dbReference type="OrthoDB" id="9808883at2"/>
<proteinExistence type="predicted"/>
<organism evidence="1 2">
    <name type="scientific">Paenibacillus agilis</name>
    <dbReference type="NCBI Taxonomy" id="3020863"/>
    <lineage>
        <taxon>Bacteria</taxon>
        <taxon>Bacillati</taxon>
        <taxon>Bacillota</taxon>
        <taxon>Bacilli</taxon>
        <taxon>Bacillales</taxon>
        <taxon>Paenibacillaceae</taxon>
        <taxon>Paenibacillus</taxon>
    </lineage>
</organism>
<dbReference type="EMBL" id="VNJK01000002">
    <property type="protein sequence ID" value="TVX89569.1"/>
    <property type="molecule type" value="Genomic_DNA"/>
</dbReference>
<gene>
    <name evidence="1" type="ORF">FPZ44_17470</name>
</gene>
<evidence type="ECO:0000313" key="2">
    <source>
        <dbReference type="Proteomes" id="UP000318102"/>
    </source>
</evidence>
<name>A0A559IPK0_9BACL</name>
<dbReference type="InterPro" id="IPR010696">
    <property type="entry name" value="DUF1272"/>
</dbReference>
<evidence type="ECO:0000313" key="1">
    <source>
        <dbReference type="EMBL" id="TVX89569.1"/>
    </source>
</evidence>
<dbReference type="Pfam" id="PF06906">
    <property type="entry name" value="DUF1272"/>
    <property type="match status" value="1"/>
</dbReference>
<accession>A0A559IPK0</accession>
<keyword evidence="2" id="KW-1185">Reference proteome</keyword>
<dbReference type="AlphaFoldDB" id="A0A559IPK0"/>
<dbReference type="Proteomes" id="UP000318102">
    <property type="component" value="Unassembled WGS sequence"/>
</dbReference>
<reference evidence="1 2" key="1">
    <citation type="submission" date="2019-07" db="EMBL/GenBank/DDBJ databases">
        <authorList>
            <person name="Kim J."/>
        </authorList>
    </citation>
    <scope>NUCLEOTIDE SEQUENCE [LARGE SCALE GENOMIC DNA]</scope>
    <source>
        <strain evidence="1 2">N4</strain>
    </source>
</reference>
<sequence length="78" mass="8694">MTLKMMTNCKRCSQRIQEDEAAYICVEELTYCQSCAFALEHACSACGGELVRRPRHAITAANKVANRSGWSAYGMLPF</sequence>
<comment type="caution">
    <text evidence="1">The sequence shown here is derived from an EMBL/GenBank/DDBJ whole genome shotgun (WGS) entry which is preliminary data.</text>
</comment>